<dbReference type="PROSITE" id="PS50110">
    <property type="entry name" value="RESPONSE_REGULATORY"/>
    <property type="match status" value="1"/>
</dbReference>
<protein>
    <recommendedName>
        <fullName evidence="3">histidine kinase</fullName>
        <ecNumber evidence="3">2.7.13.3</ecNumber>
    </recommendedName>
</protein>
<dbReference type="Pfam" id="PF00512">
    <property type="entry name" value="HisKA"/>
    <property type="match status" value="1"/>
</dbReference>
<dbReference type="InterPro" id="IPR003594">
    <property type="entry name" value="HATPase_dom"/>
</dbReference>
<dbReference type="PRINTS" id="PR00344">
    <property type="entry name" value="BCTRLSENSOR"/>
</dbReference>
<keyword evidence="15" id="KW-0175">Coiled coil</keyword>
<dbReference type="InterPro" id="IPR036641">
    <property type="entry name" value="HPT_dom_sf"/>
</dbReference>
<keyword evidence="11 16" id="KW-1133">Transmembrane helix</keyword>
<dbReference type="Gene3D" id="3.30.565.10">
    <property type="entry name" value="Histidine kinase-like ATPase, C-terminal domain"/>
    <property type="match status" value="1"/>
</dbReference>
<dbReference type="Proteomes" id="UP000018901">
    <property type="component" value="Chromosome"/>
</dbReference>
<accession>W0EM44</accession>
<dbReference type="CDD" id="cd17546">
    <property type="entry name" value="REC_hyHK_CKI1_RcsC-like"/>
    <property type="match status" value="1"/>
</dbReference>
<feature type="domain" description="Histidine kinase" evidence="17">
    <location>
        <begin position="338"/>
        <end position="552"/>
    </location>
</feature>
<evidence type="ECO:0000256" key="14">
    <source>
        <dbReference type="PROSITE-ProRule" id="PRU00169"/>
    </source>
</evidence>
<dbReference type="SMART" id="SM00388">
    <property type="entry name" value="HisKA"/>
    <property type="match status" value="1"/>
</dbReference>
<dbReference type="InterPro" id="IPR001789">
    <property type="entry name" value="Sig_transdc_resp-reg_receiver"/>
</dbReference>
<dbReference type="GO" id="GO:0009927">
    <property type="term" value="F:histidine phosphotransfer kinase activity"/>
    <property type="evidence" value="ECO:0007669"/>
    <property type="project" value="TreeGrafter"/>
</dbReference>
<feature type="coiled-coil region" evidence="15">
    <location>
        <begin position="311"/>
        <end position="338"/>
    </location>
</feature>
<keyword evidence="9 20" id="KW-0418">Kinase</keyword>
<dbReference type="KEGG" id="bvs:BARVI_02720"/>
<dbReference type="PANTHER" id="PTHR43047:SF72">
    <property type="entry name" value="OSMOSENSING HISTIDINE PROTEIN KINASE SLN1"/>
    <property type="match status" value="1"/>
</dbReference>
<dbReference type="FunFam" id="3.30.565.10:FF:000010">
    <property type="entry name" value="Sensor histidine kinase RcsC"/>
    <property type="match status" value="1"/>
</dbReference>
<evidence type="ECO:0000256" key="9">
    <source>
        <dbReference type="ARBA" id="ARBA00022777"/>
    </source>
</evidence>
<evidence type="ECO:0000256" key="1">
    <source>
        <dbReference type="ARBA" id="ARBA00000085"/>
    </source>
</evidence>
<evidence type="ECO:0000256" key="15">
    <source>
        <dbReference type="SAM" id="Coils"/>
    </source>
</evidence>
<dbReference type="AlphaFoldDB" id="W0EM44"/>
<dbReference type="InterPro" id="IPR003661">
    <property type="entry name" value="HisK_dim/P_dom"/>
</dbReference>
<keyword evidence="10" id="KW-0067">ATP-binding</keyword>
<dbReference type="CDD" id="cd00082">
    <property type="entry name" value="HisKA"/>
    <property type="match status" value="1"/>
</dbReference>
<sequence length="820" mass="93144">MIMSSYSRKSTRNKALWGYLLLVVVLLSSSWFVYHEIGLLVSIREVEEDMSVKRHRVSDALSMLYRTETLGQSLVWGRYSDYPVYRQLVNEVVSCVDSLCTITTDSVQLSRIDSIVFLLNRKNTVIRRLMSTTLDVAEEQNRNIENMMRQQDSLLLIHKHQQTLSQQSDSLIEKRRRRNLFGRIADAISGKSPVRLDSIRGESKRISALSDSLASDLRAMESGFNESRELSKQALERERWRLRNDNQRLSGQISRLMNSFEQEQLLVSERILDRNEEIRQESMNALLGVASGAIVLAVVFGIMVWRGWMRDDRWRRELEEARRRAEELLEAREKLMMTITHDFKAPLSSIIGYVELMMRLDNSERQRFYLQNMKASSDHLLALVSDLLDFYRLESHKLDVNHLTFNPRALFEKIVSAMQPVADKKQLKLVLKAEPSADATFVGDPLRIQQIVDNLLSNALKFTTQGTVTVHVFVRVRYLVFSVSDTGRGIARNDLEQIFQAFTRLSSAQGVEGFGLGLTITRQLVDLMHGRLDVRSMEGAGSTFTVEIPLDETDEERTAETVTPAFSGRRCLLLDDDKLQLTFFENQLKQLGVEAVPCVRAEEVLSYLEHEPFDVVFTDMQMPEMDGVQFLKSLRASELAQARAIPVVVVTARSDADRLLAEGFSAILHKPFSLAQLTDCLSAVWQETPRPVVGESVQPGADYSAGGYDFSSLTAFAGDDEAARRKILQTFLQELTAQIDEVEAARQRRDGLVVTRVAHKWQPIFAMLKATTVLPLLSRLEEEGAGTWTDELSAHLVRVLDCAGQVRDELQSILKKEEQA</sequence>
<comment type="catalytic activity">
    <reaction evidence="1">
        <text>ATP + protein L-histidine = ADP + protein N-phospho-L-histidine.</text>
        <dbReference type="EC" id="2.7.13.3"/>
    </reaction>
</comment>
<feature type="modified residue" description="Phosphohistidine" evidence="13">
    <location>
        <position position="759"/>
    </location>
</feature>
<dbReference type="PROSITE" id="PS50109">
    <property type="entry name" value="HIS_KIN"/>
    <property type="match status" value="1"/>
</dbReference>
<evidence type="ECO:0000256" key="10">
    <source>
        <dbReference type="ARBA" id="ARBA00022840"/>
    </source>
</evidence>
<feature type="domain" description="HPt" evidence="19">
    <location>
        <begin position="720"/>
        <end position="817"/>
    </location>
</feature>
<evidence type="ECO:0000256" key="4">
    <source>
        <dbReference type="ARBA" id="ARBA00022475"/>
    </source>
</evidence>
<dbReference type="GO" id="GO:0005886">
    <property type="term" value="C:plasma membrane"/>
    <property type="evidence" value="ECO:0007669"/>
    <property type="project" value="UniProtKB-SubCell"/>
</dbReference>
<dbReference type="Gene3D" id="1.10.287.130">
    <property type="match status" value="1"/>
</dbReference>
<keyword evidence="8 16" id="KW-0812">Transmembrane</keyword>
<dbReference type="HOGENOM" id="CLU_000445_114_50_10"/>
<name>W0EM44_9BACT</name>
<dbReference type="GO" id="GO:0000155">
    <property type="term" value="F:phosphorelay sensor kinase activity"/>
    <property type="evidence" value="ECO:0007669"/>
    <property type="project" value="InterPro"/>
</dbReference>
<dbReference type="Pfam" id="PF00072">
    <property type="entry name" value="Response_reg"/>
    <property type="match status" value="1"/>
</dbReference>
<dbReference type="InterPro" id="IPR008207">
    <property type="entry name" value="Sig_transdc_His_kin_Hpt_dom"/>
</dbReference>
<dbReference type="CDD" id="cd16922">
    <property type="entry name" value="HATPase_EvgS-ArcB-TorS-like"/>
    <property type="match status" value="1"/>
</dbReference>
<evidence type="ECO:0000259" key="18">
    <source>
        <dbReference type="PROSITE" id="PS50110"/>
    </source>
</evidence>
<dbReference type="PROSITE" id="PS50894">
    <property type="entry name" value="HPT"/>
    <property type="match status" value="1"/>
</dbReference>
<evidence type="ECO:0000256" key="7">
    <source>
        <dbReference type="ARBA" id="ARBA00022679"/>
    </source>
</evidence>
<keyword evidence="12 16" id="KW-0472">Membrane</keyword>
<dbReference type="eggNOG" id="COG2205">
    <property type="taxonomic scope" value="Bacteria"/>
</dbReference>
<organism evidence="20 21">
    <name type="scientific">Barnesiella viscericola DSM 18177</name>
    <dbReference type="NCBI Taxonomy" id="880074"/>
    <lineage>
        <taxon>Bacteria</taxon>
        <taxon>Pseudomonadati</taxon>
        <taxon>Bacteroidota</taxon>
        <taxon>Bacteroidia</taxon>
        <taxon>Bacteroidales</taxon>
        <taxon>Barnesiellaceae</taxon>
        <taxon>Barnesiella</taxon>
    </lineage>
</organism>
<dbReference type="InterPro" id="IPR036097">
    <property type="entry name" value="HisK_dim/P_sf"/>
</dbReference>
<dbReference type="Gene3D" id="1.20.120.160">
    <property type="entry name" value="HPT domain"/>
    <property type="match status" value="1"/>
</dbReference>
<evidence type="ECO:0000313" key="20">
    <source>
        <dbReference type="EMBL" id="AHF11920.1"/>
    </source>
</evidence>
<evidence type="ECO:0000256" key="11">
    <source>
        <dbReference type="ARBA" id="ARBA00022989"/>
    </source>
</evidence>
<keyword evidence="4" id="KW-1003">Cell membrane</keyword>
<keyword evidence="6 14" id="KW-0597">Phosphoprotein</keyword>
<feature type="domain" description="Response regulatory" evidence="18">
    <location>
        <begin position="570"/>
        <end position="685"/>
    </location>
</feature>
<dbReference type="InterPro" id="IPR005467">
    <property type="entry name" value="His_kinase_dom"/>
</dbReference>
<keyword evidence="21" id="KW-1185">Reference proteome</keyword>
<dbReference type="OrthoDB" id="1046984at2"/>
<keyword evidence="10" id="KW-0547">Nucleotide-binding</keyword>
<keyword evidence="5" id="KW-0997">Cell inner membrane</keyword>
<dbReference type="EMBL" id="CP007034">
    <property type="protein sequence ID" value="AHF11920.1"/>
    <property type="molecule type" value="Genomic_DNA"/>
</dbReference>
<dbReference type="FunFam" id="1.10.287.130:FF:000120">
    <property type="entry name" value="RteA, two-component system histidine kinase, with response regulator receiver domain"/>
    <property type="match status" value="1"/>
</dbReference>
<dbReference type="STRING" id="880074.BARVI_02720"/>
<dbReference type="SUPFAM" id="SSF52172">
    <property type="entry name" value="CheY-like"/>
    <property type="match status" value="1"/>
</dbReference>
<evidence type="ECO:0000256" key="3">
    <source>
        <dbReference type="ARBA" id="ARBA00012438"/>
    </source>
</evidence>
<evidence type="ECO:0000256" key="5">
    <source>
        <dbReference type="ARBA" id="ARBA00022519"/>
    </source>
</evidence>
<dbReference type="Gene3D" id="3.40.50.2300">
    <property type="match status" value="1"/>
</dbReference>
<evidence type="ECO:0000256" key="16">
    <source>
        <dbReference type="SAM" id="Phobius"/>
    </source>
</evidence>
<feature type="modified residue" description="4-aspartylphosphate" evidence="14">
    <location>
        <position position="619"/>
    </location>
</feature>
<evidence type="ECO:0000259" key="17">
    <source>
        <dbReference type="PROSITE" id="PS50109"/>
    </source>
</evidence>
<gene>
    <name evidence="20" type="ORF">BARVI_02720</name>
</gene>
<evidence type="ECO:0000259" key="19">
    <source>
        <dbReference type="PROSITE" id="PS50894"/>
    </source>
</evidence>
<evidence type="ECO:0000256" key="12">
    <source>
        <dbReference type="ARBA" id="ARBA00023136"/>
    </source>
</evidence>
<dbReference type="SUPFAM" id="SSF55874">
    <property type="entry name" value="ATPase domain of HSP90 chaperone/DNA topoisomerase II/histidine kinase"/>
    <property type="match status" value="1"/>
</dbReference>
<dbReference type="EC" id="2.7.13.3" evidence="3"/>
<dbReference type="InterPro" id="IPR036890">
    <property type="entry name" value="HATPase_C_sf"/>
</dbReference>
<dbReference type="SUPFAM" id="SSF47226">
    <property type="entry name" value="Histidine-containing phosphotransfer domain, HPT domain"/>
    <property type="match status" value="1"/>
</dbReference>
<feature type="transmembrane region" description="Helical" evidence="16">
    <location>
        <begin position="285"/>
        <end position="305"/>
    </location>
</feature>
<reference evidence="20 21" key="1">
    <citation type="submission" date="2013-12" db="EMBL/GenBank/DDBJ databases">
        <authorList>
            <consortium name="DOE Joint Genome Institute"/>
            <person name="Eisen J."/>
            <person name="Huntemann M."/>
            <person name="Han J."/>
            <person name="Chen A."/>
            <person name="Kyrpides N."/>
            <person name="Mavromatis K."/>
            <person name="Markowitz V."/>
            <person name="Palaniappan K."/>
            <person name="Ivanova N."/>
            <person name="Schaumberg A."/>
            <person name="Pati A."/>
            <person name="Liolios K."/>
            <person name="Nordberg H.P."/>
            <person name="Cantor M.N."/>
            <person name="Hua S.X."/>
            <person name="Woyke T."/>
        </authorList>
    </citation>
    <scope>NUCLEOTIDE SEQUENCE [LARGE SCALE GENOMIC DNA]</scope>
    <source>
        <strain evidence="21">DSM 18177</strain>
    </source>
</reference>
<dbReference type="SMART" id="SM00448">
    <property type="entry name" value="REC"/>
    <property type="match status" value="1"/>
</dbReference>
<dbReference type="InterPro" id="IPR004358">
    <property type="entry name" value="Sig_transdc_His_kin-like_C"/>
</dbReference>
<dbReference type="InterPro" id="IPR011006">
    <property type="entry name" value="CheY-like_superfamily"/>
</dbReference>
<dbReference type="SUPFAM" id="SSF47384">
    <property type="entry name" value="Homodimeric domain of signal transducing histidine kinase"/>
    <property type="match status" value="1"/>
</dbReference>
<proteinExistence type="predicted"/>
<evidence type="ECO:0000313" key="21">
    <source>
        <dbReference type="Proteomes" id="UP000018901"/>
    </source>
</evidence>
<evidence type="ECO:0000256" key="8">
    <source>
        <dbReference type="ARBA" id="ARBA00022692"/>
    </source>
</evidence>
<evidence type="ECO:0000256" key="6">
    <source>
        <dbReference type="ARBA" id="ARBA00022553"/>
    </source>
</evidence>
<dbReference type="SMART" id="SM00387">
    <property type="entry name" value="HATPase_c"/>
    <property type="match status" value="1"/>
</dbReference>
<dbReference type="PANTHER" id="PTHR43047">
    <property type="entry name" value="TWO-COMPONENT HISTIDINE PROTEIN KINASE"/>
    <property type="match status" value="1"/>
</dbReference>
<dbReference type="Pfam" id="PF02518">
    <property type="entry name" value="HATPase_c"/>
    <property type="match status" value="1"/>
</dbReference>
<keyword evidence="7" id="KW-0808">Transferase</keyword>
<evidence type="ECO:0000256" key="13">
    <source>
        <dbReference type="PROSITE-ProRule" id="PRU00110"/>
    </source>
</evidence>
<comment type="subcellular location">
    <subcellularLocation>
        <location evidence="2">Cell inner membrane</location>
        <topology evidence="2">Multi-pass membrane protein</topology>
    </subcellularLocation>
</comment>
<evidence type="ECO:0000256" key="2">
    <source>
        <dbReference type="ARBA" id="ARBA00004429"/>
    </source>
</evidence>